<organism evidence="17 18">
    <name type="scientific">Homarus americanus</name>
    <name type="common">American lobster</name>
    <dbReference type="NCBI Taxonomy" id="6706"/>
    <lineage>
        <taxon>Eukaryota</taxon>
        <taxon>Metazoa</taxon>
        <taxon>Ecdysozoa</taxon>
        <taxon>Arthropoda</taxon>
        <taxon>Crustacea</taxon>
        <taxon>Multicrustacea</taxon>
        <taxon>Malacostraca</taxon>
        <taxon>Eumalacostraca</taxon>
        <taxon>Eucarida</taxon>
        <taxon>Decapoda</taxon>
        <taxon>Pleocyemata</taxon>
        <taxon>Astacidea</taxon>
        <taxon>Nephropoidea</taxon>
        <taxon>Nephropidae</taxon>
        <taxon>Homarus</taxon>
    </lineage>
</organism>
<comment type="caution">
    <text evidence="17">The sequence shown here is derived from an EMBL/GenBank/DDBJ whole genome shotgun (WGS) entry which is preliminary data.</text>
</comment>
<dbReference type="SUPFAM" id="SSF56281">
    <property type="entry name" value="Metallo-hydrolase/oxidoreductase"/>
    <property type="match status" value="1"/>
</dbReference>
<evidence type="ECO:0000256" key="9">
    <source>
        <dbReference type="ARBA" id="ARBA00023004"/>
    </source>
</evidence>
<evidence type="ECO:0000256" key="12">
    <source>
        <dbReference type="ARBA" id="ARBA00065219"/>
    </source>
</evidence>
<name>A0A8J5N4T4_HOMAM</name>
<dbReference type="Pfam" id="PF00753">
    <property type="entry name" value="Lactamase_B"/>
    <property type="match status" value="1"/>
</dbReference>
<proteinExistence type="inferred from homology"/>
<comment type="subcellular location">
    <subcellularLocation>
        <location evidence="2">Mitochondrion</location>
    </subcellularLocation>
</comment>
<comment type="similarity">
    <text evidence="3">Belongs to the metallo-beta-lactamase superfamily. Glyoxalase II family.</text>
</comment>
<keyword evidence="6 17" id="KW-0223">Dioxygenase</keyword>
<evidence type="ECO:0000256" key="1">
    <source>
        <dbReference type="ARBA" id="ARBA00001954"/>
    </source>
</evidence>
<evidence type="ECO:0000256" key="4">
    <source>
        <dbReference type="ARBA" id="ARBA00022723"/>
    </source>
</evidence>
<sequence>LFDRESCTYTYLLADANTKDAVLIDPVIELAERDAHLVSDLGLNLKYVMNTHVHADHITGTGLLKKLVPGCQSLIAKVSGAIADVHVEHGETVSFGDHEIEVRNTPGHTNGCVTYVSHDKKFAFTGDALLIRGCGRTDFQEGSSDTLYESVHSQILSLPDDYLLYPAHDYKGQTVTTVAEEKEFNPRLTKPKEEFIEIMNKLGLPYPKKIDVSLPANKVCGLYNLPDDLAAKLQDE</sequence>
<dbReference type="GO" id="GO:0006749">
    <property type="term" value="P:glutathione metabolic process"/>
    <property type="evidence" value="ECO:0007669"/>
    <property type="project" value="InterPro"/>
</dbReference>
<dbReference type="GO" id="GO:0031123">
    <property type="term" value="P:RNA 3'-end processing"/>
    <property type="evidence" value="ECO:0007669"/>
    <property type="project" value="UniProtKB-ARBA"/>
</dbReference>
<evidence type="ECO:0000256" key="13">
    <source>
        <dbReference type="ARBA" id="ARBA00066686"/>
    </source>
</evidence>
<keyword evidence="9" id="KW-0408">Iron</keyword>
<dbReference type="FunFam" id="3.60.15.10:FF:000013">
    <property type="entry name" value="Persulfide dioxygenase ETHE1, mitochondrial"/>
    <property type="match status" value="1"/>
</dbReference>
<keyword evidence="8" id="KW-0560">Oxidoreductase</keyword>
<keyword evidence="18" id="KW-1185">Reference proteome</keyword>
<gene>
    <name evidence="17" type="primary">ETHE1-L</name>
    <name evidence="17" type="ORF">Hamer_G008686</name>
</gene>
<comment type="catalytic activity">
    <reaction evidence="11">
        <text>S-sulfanylglutathione + O2 + H2O = sulfite + glutathione + 2 H(+)</text>
        <dbReference type="Rhea" id="RHEA:12981"/>
        <dbReference type="ChEBI" id="CHEBI:15377"/>
        <dbReference type="ChEBI" id="CHEBI:15378"/>
        <dbReference type="ChEBI" id="CHEBI:15379"/>
        <dbReference type="ChEBI" id="CHEBI:17359"/>
        <dbReference type="ChEBI" id="CHEBI:57925"/>
        <dbReference type="ChEBI" id="CHEBI:58905"/>
        <dbReference type="EC" id="1.13.11.18"/>
    </reaction>
</comment>
<keyword evidence="7" id="KW-0007">Acetylation</keyword>
<evidence type="ECO:0000256" key="2">
    <source>
        <dbReference type="ARBA" id="ARBA00004173"/>
    </source>
</evidence>
<reference evidence="17" key="1">
    <citation type="journal article" date="2021" name="Sci. Adv.">
        <title>The American lobster genome reveals insights on longevity, neural, and immune adaptations.</title>
        <authorList>
            <person name="Polinski J.M."/>
            <person name="Zimin A.V."/>
            <person name="Clark K.F."/>
            <person name="Kohn A.B."/>
            <person name="Sadowski N."/>
            <person name="Timp W."/>
            <person name="Ptitsyn A."/>
            <person name="Khanna P."/>
            <person name="Romanova D.Y."/>
            <person name="Williams P."/>
            <person name="Greenwood S.J."/>
            <person name="Moroz L.L."/>
            <person name="Walt D.R."/>
            <person name="Bodnar A.G."/>
        </authorList>
    </citation>
    <scope>NUCLEOTIDE SEQUENCE</scope>
    <source>
        <strain evidence="17">GMGI-L3</strain>
    </source>
</reference>
<dbReference type="Gene3D" id="3.60.15.10">
    <property type="entry name" value="Ribonuclease Z/Hydroxyacylglutathione hydrolase-like"/>
    <property type="match status" value="1"/>
</dbReference>
<dbReference type="GO" id="GO:0070813">
    <property type="term" value="P:hydrogen sulfide metabolic process"/>
    <property type="evidence" value="ECO:0007669"/>
    <property type="project" value="TreeGrafter"/>
</dbReference>
<evidence type="ECO:0000256" key="8">
    <source>
        <dbReference type="ARBA" id="ARBA00023002"/>
    </source>
</evidence>
<dbReference type="GO" id="GO:0046872">
    <property type="term" value="F:metal ion binding"/>
    <property type="evidence" value="ECO:0007669"/>
    <property type="project" value="UniProtKB-KW"/>
</dbReference>
<evidence type="ECO:0000256" key="11">
    <source>
        <dbReference type="ARBA" id="ARBA00050990"/>
    </source>
</evidence>
<comment type="cofactor">
    <cofactor evidence="1">
        <name>Fe(2+)</name>
        <dbReference type="ChEBI" id="CHEBI:29033"/>
    </cofactor>
</comment>
<accession>A0A8J5N4T4</accession>
<evidence type="ECO:0000256" key="14">
    <source>
        <dbReference type="ARBA" id="ARBA00067300"/>
    </source>
</evidence>
<evidence type="ECO:0000256" key="10">
    <source>
        <dbReference type="ARBA" id="ARBA00023128"/>
    </source>
</evidence>
<dbReference type="InterPro" id="IPR044528">
    <property type="entry name" value="POD-like_MBL-fold"/>
</dbReference>
<feature type="non-terminal residue" evidence="17">
    <location>
        <position position="1"/>
    </location>
</feature>
<dbReference type="GO" id="GO:0005739">
    <property type="term" value="C:mitochondrion"/>
    <property type="evidence" value="ECO:0007669"/>
    <property type="project" value="UniProtKB-SubCell"/>
</dbReference>
<evidence type="ECO:0000256" key="7">
    <source>
        <dbReference type="ARBA" id="ARBA00022990"/>
    </source>
</evidence>
<evidence type="ECO:0000256" key="5">
    <source>
        <dbReference type="ARBA" id="ARBA00022946"/>
    </source>
</evidence>
<keyword evidence="4" id="KW-0479">Metal-binding</keyword>
<dbReference type="EC" id="1.13.11.18" evidence="13"/>
<dbReference type="Proteomes" id="UP000747542">
    <property type="component" value="Unassembled WGS sequence"/>
</dbReference>
<dbReference type="InterPro" id="IPR051682">
    <property type="entry name" value="Mito_Persulfide_Diox"/>
</dbReference>
<evidence type="ECO:0000256" key="3">
    <source>
        <dbReference type="ARBA" id="ARBA00006759"/>
    </source>
</evidence>
<evidence type="ECO:0000256" key="15">
    <source>
        <dbReference type="ARBA" id="ARBA00077964"/>
    </source>
</evidence>
<protein>
    <recommendedName>
        <fullName evidence="14">Persulfide dioxygenase ETHE1, mitochondrial</fullName>
        <ecNumber evidence="13">1.13.11.18</ecNumber>
    </recommendedName>
    <alternativeName>
        <fullName evidence="15">Sulfur dioxygenase ETHE1</fullName>
    </alternativeName>
</protein>
<dbReference type="SMART" id="SM00849">
    <property type="entry name" value="Lactamase_B"/>
    <property type="match status" value="1"/>
</dbReference>
<comment type="subunit">
    <text evidence="12">Homodimer. Monomer. Interacts with TST. May interact with RELA.</text>
</comment>
<dbReference type="CDD" id="cd07724">
    <property type="entry name" value="POD-like_MBL-fold"/>
    <property type="match status" value="1"/>
</dbReference>
<dbReference type="PANTHER" id="PTHR43084:SF1">
    <property type="entry name" value="PERSULFIDE DIOXYGENASE ETHE1, MITOCHONDRIAL"/>
    <property type="match status" value="1"/>
</dbReference>
<evidence type="ECO:0000256" key="6">
    <source>
        <dbReference type="ARBA" id="ARBA00022964"/>
    </source>
</evidence>
<dbReference type="PANTHER" id="PTHR43084">
    <property type="entry name" value="PERSULFIDE DIOXYGENASE ETHE1"/>
    <property type="match status" value="1"/>
</dbReference>
<keyword evidence="5" id="KW-0809">Transit peptide</keyword>
<evidence type="ECO:0000313" key="17">
    <source>
        <dbReference type="EMBL" id="KAG7173154.1"/>
    </source>
</evidence>
<evidence type="ECO:0000313" key="18">
    <source>
        <dbReference type="Proteomes" id="UP000747542"/>
    </source>
</evidence>
<keyword evidence="10" id="KW-0496">Mitochondrion</keyword>
<dbReference type="InterPro" id="IPR036866">
    <property type="entry name" value="RibonucZ/Hydroxyglut_hydro"/>
</dbReference>
<dbReference type="AlphaFoldDB" id="A0A8J5N4T4"/>
<dbReference type="EMBL" id="JAHLQT010010178">
    <property type="protein sequence ID" value="KAG7173154.1"/>
    <property type="molecule type" value="Genomic_DNA"/>
</dbReference>
<feature type="domain" description="Metallo-beta-lactamase" evidence="16">
    <location>
        <begin position="7"/>
        <end position="168"/>
    </location>
</feature>
<dbReference type="InterPro" id="IPR001279">
    <property type="entry name" value="Metallo-B-lactamas"/>
</dbReference>
<evidence type="ECO:0000259" key="16">
    <source>
        <dbReference type="SMART" id="SM00849"/>
    </source>
</evidence>
<dbReference type="GO" id="GO:0050313">
    <property type="term" value="F:sulfur dioxygenase activity"/>
    <property type="evidence" value="ECO:0007669"/>
    <property type="project" value="UniProtKB-EC"/>
</dbReference>